<organism evidence="1 2">
    <name type="scientific">Mesorhabditis belari</name>
    <dbReference type="NCBI Taxonomy" id="2138241"/>
    <lineage>
        <taxon>Eukaryota</taxon>
        <taxon>Metazoa</taxon>
        <taxon>Ecdysozoa</taxon>
        <taxon>Nematoda</taxon>
        <taxon>Chromadorea</taxon>
        <taxon>Rhabditida</taxon>
        <taxon>Rhabditina</taxon>
        <taxon>Rhabditomorpha</taxon>
        <taxon>Rhabditoidea</taxon>
        <taxon>Rhabditidae</taxon>
        <taxon>Mesorhabditinae</taxon>
        <taxon>Mesorhabditis</taxon>
    </lineage>
</organism>
<evidence type="ECO:0000313" key="2">
    <source>
        <dbReference type="WBParaSite" id="MBELARI_LOCUS5126"/>
    </source>
</evidence>
<reference evidence="2" key="1">
    <citation type="submission" date="2024-02" db="UniProtKB">
        <authorList>
            <consortium name="WormBaseParasite"/>
        </authorList>
    </citation>
    <scope>IDENTIFICATION</scope>
</reference>
<name>A0AAF3FDS4_9BILA</name>
<accession>A0AAF3FDS4</accession>
<dbReference type="Proteomes" id="UP000887575">
    <property type="component" value="Unassembled WGS sequence"/>
</dbReference>
<proteinExistence type="predicted"/>
<dbReference type="GO" id="GO:0007005">
    <property type="term" value="P:mitochondrion organization"/>
    <property type="evidence" value="ECO:0007669"/>
    <property type="project" value="TreeGrafter"/>
</dbReference>
<dbReference type="PANTHER" id="PTHR14700">
    <property type="entry name" value="PENTATRICOPEPTIDE REPEAT-CONTAINING PROTEIN 2, MITOCHONDRIAL"/>
    <property type="match status" value="1"/>
</dbReference>
<dbReference type="AlphaFoldDB" id="A0AAF3FDS4"/>
<dbReference type="PANTHER" id="PTHR14700:SF0">
    <property type="entry name" value="PENTATRICOPEPTIDE REPEAT-CONTAINING PROTEIN 2, MITOCHONDRIAL"/>
    <property type="match status" value="1"/>
</dbReference>
<sequence length="223" mass="25743">MRLSICRYSAEVVASSSTIVPTHRRAVRELRVVKNLYAKGDVASLKTMHTIMKQQKDADELASRAAAYTVALGLKLNRLKEAEKFLPKTKYCPTVIRRSLQIMFEIKQGRVDYAIDLLEDVLNEEEEVYMSENQCISEQALDALYQAINSKENTADQMKRFRNLQRILTACNRRTNRSIDELLESQIEVPMIFKEPHREIPLSNKILEQIPHFLSAEDREVKS</sequence>
<dbReference type="GO" id="GO:0050684">
    <property type="term" value="P:regulation of mRNA processing"/>
    <property type="evidence" value="ECO:0007669"/>
    <property type="project" value="InterPro"/>
</dbReference>
<keyword evidence="1" id="KW-1185">Reference proteome</keyword>
<dbReference type="WBParaSite" id="MBELARI_LOCUS5126">
    <property type="protein sequence ID" value="MBELARI_LOCUS5126"/>
    <property type="gene ID" value="MBELARI_LOCUS5126"/>
</dbReference>
<evidence type="ECO:0000313" key="1">
    <source>
        <dbReference type="Proteomes" id="UP000887575"/>
    </source>
</evidence>
<dbReference type="InterPro" id="IPR034629">
    <property type="entry name" value="PTCD2"/>
</dbReference>
<dbReference type="GO" id="GO:0003723">
    <property type="term" value="F:RNA binding"/>
    <property type="evidence" value="ECO:0007669"/>
    <property type="project" value="TreeGrafter"/>
</dbReference>
<dbReference type="GO" id="GO:0005739">
    <property type="term" value="C:mitochondrion"/>
    <property type="evidence" value="ECO:0007669"/>
    <property type="project" value="InterPro"/>
</dbReference>
<protein>
    <submittedName>
        <fullName evidence="2">Uncharacterized protein</fullName>
    </submittedName>
</protein>